<dbReference type="AlphaFoldDB" id="A0A5M6J370"/>
<protein>
    <submittedName>
        <fullName evidence="2">ABC transporter substrate-binding protein</fullName>
    </submittedName>
</protein>
<keyword evidence="3" id="KW-1185">Reference proteome</keyword>
<dbReference type="PANTHER" id="PTHR30024:SF21">
    <property type="entry name" value="ABC TRANSPORTER SUBSTRATE-BINDING PROTEIN"/>
    <property type="match status" value="1"/>
</dbReference>
<dbReference type="OrthoDB" id="7375243at2"/>
<name>A0A5M6J370_9PROT</name>
<dbReference type="PANTHER" id="PTHR30024">
    <property type="entry name" value="ALIPHATIC SULFONATES-BINDING PROTEIN-RELATED"/>
    <property type="match status" value="1"/>
</dbReference>
<dbReference type="RefSeq" id="WP_150038228.1">
    <property type="nucleotide sequence ID" value="NZ_OW485601.1"/>
</dbReference>
<evidence type="ECO:0000259" key="1">
    <source>
        <dbReference type="Pfam" id="PF09084"/>
    </source>
</evidence>
<sequence>MSAGSPRTAAFPACPGASPRHVCGVLVLLGGLLGMFPGAAQAQQPAPTLPAINLPLSLWTVIAQARGFLAEAYAPLGTRTIRLVDPGSSQLGGTEAALLDRGGLALAQRMMYPAAVHKANGIDARVVWLSGPSTSYRTPVLARTDSPVRTVADLRGQALGANRISCGWTSPTEILSAAGVPLDIGERRGAVRFTNISSTVANTSALLSGRIEAISTHIALPDAAGVYLSGQVKVIGRSPEDGIYVNAAGRVAYFAMRDFAERYPEAIVAFLRARERTIAWVAQNPDAAAAIVARETRVPVAVARFELTDPSAFEFIDGEPSADAARGAIKAFQAWYIAQGDDILGRRPLSDDVIEGFVDGRFFRGGSHSVYQ</sequence>
<gene>
    <name evidence="2" type="ORF">F1189_00065</name>
</gene>
<proteinExistence type="predicted"/>
<dbReference type="SUPFAM" id="SSF53850">
    <property type="entry name" value="Periplasmic binding protein-like II"/>
    <property type="match status" value="1"/>
</dbReference>
<accession>A0A5M6J370</accession>
<feature type="domain" description="SsuA/THI5-like" evidence="1">
    <location>
        <begin position="139"/>
        <end position="288"/>
    </location>
</feature>
<dbReference type="Pfam" id="PF09084">
    <property type="entry name" value="NMT1"/>
    <property type="match status" value="1"/>
</dbReference>
<dbReference type="Proteomes" id="UP000325255">
    <property type="component" value="Unassembled WGS sequence"/>
</dbReference>
<comment type="caution">
    <text evidence="2">The sequence shown here is derived from an EMBL/GenBank/DDBJ whole genome shotgun (WGS) entry which is preliminary data.</text>
</comment>
<evidence type="ECO:0000313" key="3">
    <source>
        <dbReference type="Proteomes" id="UP000325255"/>
    </source>
</evidence>
<organism evidence="2 3">
    <name type="scientific">Rhodovastum atsumiense</name>
    <dbReference type="NCBI Taxonomy" id="504468"/>
    <lineage>
        <taxon>Bacteria</taxon>
        <taxon>Pseudomonadati</taxon>
        <taxon>Pseudomonadota</taxon>
        <taxon>Alphaproteobacteria</taxon>
        <taxon>Acetobacterales</taxon>
        <taxon>Acetobacteraceae</taxon>
        <taxon>Rhodovastum</taxon>
    </lineage>
</organism>
<evidence type="ECO:0000313" key="2">
    <source>
        <dbReference type="EMBL" id="KAA5614567.1"/>
    </source>
</evidence>
<dbReference type="EMBL" id="VWPK01000001">
    <property type="protein sequence ID" value="KAA5614567.1"/>
    <property type="molecule type" value="Genomic_DNA"/>
</dbReference>
<dbReference type="InterPro" id="IPR015168">
    <property type="entry name" value="SsuA/THI5"/>
</dbReference>
<reference evidence="2 3" key="1">
    <citation type="submission" date="2019-09" db="EMBL/GenBank/DDBJ databases">
        <title>Genome sequence of Rhodovastum atsumiense, a diverse member of the Acetobacteraceae family of non-sulfur purple photosynthetic bacteria.</title>
        <authorList>
            <person name="Meyer T."/>
            <person name="Kyndt J."/>
        </authorList>
    </citation>
    <scope>NUCLEOTIDE SEQUENCE [LARGE SCALE GENOMIC DNA]</scope>
    <source>
        <strain evidence="2 3">DSM 21279</strain>
    </source>
</reference>
<dbReference type="Gene3D" id="3.40.190.10">
    <property type="entry name" value="Periplasmic binding protein-like II"/>
    <property type="match status" value="2"/>
</dbReference>